<evidence type="ECO:0000313" key="2">
    <source>
        <dbReference type="EMBL" id="ATQ66642.1"/>
    </source>
</evidence>
<sequence length="165" mass="16980">MTKVVKLSMIGATGAVMFLAVGGAAYAGPVGLADAAKVAPPAATESVHYRSGRSAYMGRSAHYCPPRRVEHRTVYVNRIIERRTAYIPRTRYIVERRTAYVAAPVATAVAVPVVAVAYPGGYGGGYGGGGLLGAGAGLIGGALNIGFGGGGWGGPGWGWRRGGWW</sequence>
<dbReference type="RefSeq" id="WP_003610882.1">
    <property type="nucleotide sequence ID" value="NZ_ADVE02000001.1"/>
</dbReference>
<dbReference type="Proteomes" id="UP000230709">
    <property type="component" value="Chromosome"/>
</dbReference>
<organism evidence="2 3">
    <name type="scientific">Methylosinus trichosporium (strain ATCC 35070 / NCIMB 11131 / UNIQEM 75 / OB3b)</name>
    <dbReference type="NCBI Taxonomy" id="595536"/>
    <lineage>
        <taxon>Bacteria</taxon>
        <taxon>Pseudomonadati</taxon>
        <taxon>Pseudomonadota</taxon>
        <taxon>Alphaproteobacteria</taxon>
        <taxon>Hyphomicrobiales</taxon>
        <taxon>Methylocystaceae</taxon>
        <taxon>Methylosinus</taxon>
    </lineage>
</organism>
<gene>
    <name evidence="2" type="ORF">CQW49_01085</name>
</gene>
<reference evidence="3" key="1">
    <citation type="submission" date="2017-10" db="EMBL/GenBank/DDBJ databases">
        <title>Completed PacBio SMRT sequence of Methylosinus trichosporium OB3b reveals presence of a third large plasmid.</title>
        <authorList>
            <person name="Charles T.C."/>
            <person name="Lynch M.D.J."/>
            <person name="Heil J.R."/>
            <person name="Cheng J."/>
        </authorList>
    </citation>
    <scope>NUCLEOTIDE SEQUENCE [LARGE SCALE GENOMIC DNA]</scope>
    <source>
        <strain evidence="3">OB3b</strain>
    </source>
</reference>
<keyword evidence="3" id="KW-1185">Reference proteome</keyword>
<feature type="chain" id="PRO_5013783436" evidence="1">
    <location>
        <begin position="28"/>
        <end position="165"/>
    </location>
</feature>
<proteinExistence type="predicted"/>
<feature type="signal peptide" evidence="1">
    <location>
        <begin position="1"/>
        <end position="27"/>
    </location>
</feature>
<keyword evidence="1" id="KW-0732">Signal</keyword>
<dbReference type="KEGG" id="mtw:CQW49_01085"/>
<evidence type="ECO:0000313" key="3">
    <source>
        <dbReference type="Proteomes" id="UP000230709"/>
    </source>
</evidence>
<accession>A0A2D2CUY0</accession>
<protein>
    <submittedName>
        <fullName evidence="2">Uncharacterized protein</fullName>
    </submittedName>
</protein>
<name>A0A2D2CUY0_METT3</name>
<dbReference type="EMBL" id="CP023737">
    <property type="protein sequence ID" value="ATQ66642.1"/>
    <property type="molecule type" value="Genomic_DNA"/>
</dbReference>
<evidence type="ECO:0000256" key="1">
    <source>
        <dbReference type="SAM" id="SignalP"/>
    </source>
</evidence>
<dbReference type="AlphaFoldDB" id="A0A2D2CUY0"/>